<keyword evidence="3" id="KW-0479">Metal-binding</keyword>
<feature type="binding site" evidence="3">
    <location>
        <position position="42"/>
    </location>
    <ligand>
        <name>a divalent metal cation</name>
        <dbReference type="ChEBI" id="CHEBI:60240"/>
    </ligand>
</feature>
<feature type="domain" description="SMP-30/Gluconolactonase/LRE-like region" evidence="5">
    <location>
        <begin position="40"/>
        <end position="291"/>
    </location>
</feature>
<dbReference type="InterPro" id="IPR011042">
    <property type="entry name" value="6-blade_b-propeller_TolB-like"/>
</dbReference>
<reference evidence="6 7" key="1">
    <citation type="journal article" date="2007" name="Int. J. Syst. Evol. Microbiol.">
        <title>Description of Pelomonas aquatica sp. nov. and Pelomonas puraquae sp. nov., isolated from industrial and haemodialysis water.</title>
        <authorList>
            <person name="Gomila M."/>
            <person name="Bowien B."/>
            <person name="Falsen E."/>
            <person name="Moore E.R."/>
            <person name="Lalucat J."/>
        </authorList>
    </citation>
    <scope>NUCLEOTIDE SEQUENCE [LARGE SCALE GENOMIC DNA]</scope>
    <source>
        <strain evidence="6 7">CCUG 52769</strain>
    </source>
</reference>
<gene>
    <name evidence="6" type="ORF">CDO81_07110</name>
</gene>
<evidence type="ECO:0000256" key="2">
    <source>
        <dbReference type="PIRSR" id="PIRSR605511-1"/>
    </source>
</evidence>
<dbReference type="SUPFAM" id="SSF63829">
    <property type="entry name" value="Calcium-dependent phosphotriesterase"/>
    <property type="match status" value="1"/>
</dbReference>
<dbReference type="PRINTS" id="PR01790">
    <property type="entry name" value="SMP30FAMILY"/>
</dbReference>
<evidence type="ECO:0000259" key="5">
    <source>
        <dbReference type="Pfam" id="PF08450"/>
    </source>
</evidence>
<dbReference type="Gene3D" id="2.120.10.30">
    <property type="entry name" value="TolB, C-terminal domain"/>
    <property type="match status" value="1"/>
</dbReference>
<feature type="binding site" evidence="3">
    <location>
        <position position="232"/>
    </location>
    <ligand>
        <name>a divalent metal cation</name>
        <dbReference type="ChEBI" id="CHEBI:60240"/>
    </ligand>
</feature>
<evidence type="ECO:0000313" key="7">
    <source>
        <dbReference type="Proteomes" id="UP000197446"/>
    </source>
</evidence>
<dbReference type="PANTHER" id="PTHR10907:SF47">
    <property type="entry name" value="REGUCALCIN"/>
    <property type="match status" value="1"/>
</dbReference>
<dbReference type="Pfam" id="PF08450">
    <property type="entry name" value="SGL"/>
    <property type="match status" value="1"/>
</dbReference>
<evidence type="ECO:0000256" key="4">
    <source>
        <dbReference type="SAM" id="MobiDB-lite"/>
    </source>
</evidence>
<evidence type="ECO:0000256" key="1">
    <source>
        <dbReference type="ARBA" id="ARBA00008853"/>
    </source>
</evidence>
<protein>
    <submittedName>
        <fullName evidence="6">Gluconolaconase</fullName>
    </submittedName>
</protein>
<dbReference type="GO" id="GO:0005509">
    <property type="term" value="F:calcium ion binding"/>
    <property type="evidence" value="ECO:0007669"/>
    <property type="project" value="TreeGrafter"/>
</dbReference>
<evidence type="ECO:0000313" key="6">
    <source>
        <dbReference type="EMBL" id="OWR04358.1"/>
    </source>
</evidence>
<dbReference type="InterPro" id="IPR005511">
    <property type="entry name" value="SMP-30"/>
</dbReference>
<dbReference type="GO" id="GO:0004341">
    <property type="term" value="F:gluconolactonase activity"/>
    <property type="evidence" value="ECO:0007669"/>
    <property type="project" value="TreeGrafter"/>
</dbReference>
<feature type="region of interest" description="Disordered" evidence="4">
    <location>
        <begin position="1"/>
        <end position="24"/>
    </location>
</feature>
<name>A0A254NGA6_9BURK</name>
<comment type="caution">
    <text evidence="6">The sequence shown here is derived from an EMBL/GenBank/DDBJ whole genome shotgun (WGS) entry which is preliminary data.</text>
</comment>
<feature type="active site" description="Proton donor/acceptor" evidence="2">
    <location>
        <position position="232"/>
    </location>
</feature>
<keyword evidence="7" id="KW-1185">Reference proteome</keyword>
<accession>A0A254NGA6</accession>
<comment type="similarity">
    <text evidence="1">Belongs to the SMP-30/CGR1 family.</text>
</comment>
<evidence type="ECO:0000256" key="3">
    <source>
        <dbReference type="PIRSR" id="PIRSR605511-2"/>
    </source>
</evidence>
<feature type="binding site" evidence="3">
    <location>
        <position position="134"/>
    </location>
    <ligand>
        <name>substrate</name>
    </ligand>
</feature>
<dbReference type="EMBL" id="NISI01000002">
    <property type="protein sequence ID" value="OWR04358.1"/>
    <property type="molecule type" value="Genomic_DNA"/>
</dbReference>
<organism evidence="6 7">
    <name type="scientific">Roseateles puraquae</name>
    <dbReference type="NCBI Taxonomy" id="431059"/>
    <lineage>
        <taxon>Bacteria</taxon>
        <taxon>Pseudomonadati</taxon>
        <taxon>Pseudomonadota</taxon>
        <taxon>Betaproteobacteria</taxon>
        <taxon>Burkholderiales</taxon>
        <taxon>Sphaerotilaceae</taxon>
        <taxon>Roseateles</taxon>
    </lineage>
</organism>
<comment type="cofactor">
    <cofactor evidence="3">
        <name>Zn(2+)</name>
        <dbReference type="ChEBI" id="CHEBI:29105"/>
    </cofactor>
    <text evidence="3">Binds 1 divalent metal cation per subunit.</text>
</comment>
<dbReference type="InterPro" id="IPR013658">
    <property type="entry name" value="SGL"/>
</dbReference>
<dbReference type="PANTHER" id="PTHR10907">
    <property type="entry name" value="REGUCALCIN"/>
    <property type="match status" value="1"/>
</dbReference>
<dbReference type="AlphaFoldDB" id="A0A254NGA6"/>
<dbReference type="GO" id="GO:0019853">
    <property type="term" value="P:L-ascorbic acid biosynthetic process"/>
    <property type="evidence" value="ECO:0007669"/>
    <property type="project" value="TreeGrafter"/>
</dbReference>
<feature type="binding site" evidence="3">
    <location>
        <position position="132"/>
    </location>
    <ligand>
        <name>substrate</name>
    </ligand>
</feature>
<sequence>MPRRSPASRPAPPWRPLATRPPMSKAEHPLSLALAQAATLGEGLQWHAGSGRWWWTDIEGACLYAWTPGESCPLQVRLPERVGSFVHARSGRLLLALAKRLAWLTLPDLRATGRLTAEPETIAPLEPQLATRANDGRCDRSGAFVFGTLHEADPQRPVGGLYQYSLARGLRRLPLDGVAIANSVCFSPDGRRLYYCDTPTRRIVVCDYDSASARVSEPRLFVQKAPGHGFPDGSVVDAQGHLWNAEWGAGTVARYAPDGRLVARYTAPVAHTTCPALGGPAGDQLLVTSARAGLSSAALMAQPQSGSLFGMTVEPGLYKAEALFNDA</sequence>
<feature type="binding site" evidence="3">
    <location>
        <position position="182"/>
    </location>
    <ligand>
        <name>a divalent metal cation</name>
        <dbReference type="ChEBI" id="CHEBI:60240"/>
    </ligand>
</feature>
<dbReference type="Proteomes" id="UP000197446">
    <property type="component" value="Unassembled WGS sequence"/>
</dbReference>
<proteinExistence type="inferred from homology"/>
<keyword evidence="3" id="KW-0862">Zinc</keyword>